<dbReference type="InterPro" id="IPR004909">
    <property type="entry name" value="Vir_Hsp90"/>
</dbReference>
<reference evidence="1" key="1">
    <citation type="journal article" date="2020" name="J. Virol. Methods">
        <title>Development of reverse transcription loop-mediated isothermal amplification (RT-LAMP) and reverse transcription recombinase polymerase amplification (RT-RPA) assays for the detection of two novel viruses infecting ginger.</title>
        <authorList>
            <person name="Naveen K.P."/>
            <person name="Bhat A.I."/>
        </authorList>
    </citation>
    <scope>NUCLEOTIDE SEQUENCE</scope>
    <source>
        <strain evidence="1">CLT</strain>
    </source>
</reference>
<dbReference type="EMBL" id="MN581045">
    <property type="protein sequence ID" value="QKE30555.1"/>
    <property type="molecule type" value="Genomic_RNA"/>
</dbReference>
<proteinExistence type="predicted"/>
<dbReference type="Pfam" id="PF03225">
    <property type="entry name" value="Viral_Hsp90"/>
    <property type="match status" value="1"/>
</dbReference>
<organism evidence="1">
    <name type="scientific">Ginger chlorotic fleck-associated virus</name>
    <dbReference type="NCBI Taxonomy" id="2739639"/>
    <lineage>
        <taxon>Viruses</taxon>
        <taxon>Riboviria</taxon>
        <taxon>Orthornavirae</taxon>
        <taxon>Kitrinoviricota</taxon>
        <taxon>Alsuviricetes</taxon>
        <taxon>Martellivirales</taxon>
        <taxon>Closteroviridae</taxon>
        <taxon>Ampelovirus</taxon>
    </lineage>
</organism>
<name>A0A6M8ELZ7_9CLOS</name>
<sequence>MALQANSSYVVCLPSDVDFCALLQTFYGKVDVSNEAENLIQYGKRNASTLSGRFTVGTYSANTWYRVANDRLTAWGDAEGWARHLLGSYIVGNGLLDHMFYPIDSEIRSALATPRDILIDKLSRVGKTIFETSPYQYKVSKAVSKTLASTYGDGSTYYADLIFSVGNYLGRVPTREEILGDTALPVAAFRPGTLVVDAGSDVTSNEIKLAIPNLRGKNLEADAVEGVYFKTRAAEISAVAELLFERNVLDICSNFPAVKLVILNRLKEIRNDYETFEERVETQTVIAAQSRADLQGLLLFKDEVPLNVALATMSTLKGEIFRGDAATVQSRHEDNLVARTLRRVGSQFTKSFYSELTRRLVSALLTANPKPKFSYVEAIFCILQRYIHYRTNALRYVNLPAKLEYMYKRQMYIIDFSTVDGVFATMQNAIPEIERAWCAPLANASYFLLKDTGGSFAKWKDLPDIPPSLNFDFVGFVDPRILSATEQISLSKVVHRFRTHETPVRGFKLGSRSMNPVDNLLDNTSFANSEKRALSKIVNSTLYKTR</sequence>
<accession>A0A6M8ELZ7</accession>
<protein>
    <submittedName>
        <fullName evidence="1">61.1 kDa protein</fullName>
    </submittedName>
</protein>
<gene>
    <name evidence="1" type="primary">P61</name>
</gene>
<evidence type="ECO:0000313" key="1">
    <source>
        <dbReference type="EMBL" id="QKE30555.1"/>
    </source>
</evidence>